<dbReference type="GO" id="GO:0031297">
    <property type="term" value="P:replication fork processing"/>
    <property type="evidence" value="ECO:0007669"/>
    <property type="project" value="TreeGrafter"/>
</dbReference>
<evidence type="ECO:0000256" key="11">
    <source>
        <dbReference type="ARBA" id="ARBA00023242"/>
    </source>
</evidence>
<accession>A0AAV7XL52</accession>
<comment type="caution">
    <text evidence="14">The sequence shown here is derived from an EMBL/GenBank/DDBJ whole genome shotgun (WGS) entry which is preliminary data.</text>
</comment>
<keyword evidence="5" id="KW-0255">Endonuclease</keyword>
<feature type="region of interest" description="Disordered" evidence="13">
    <location>
        <begin position="1"/>
        <end position="31"/>
    </location>
</feature>
<evidence type="ECO:0000256" key="13">
    <source>
        <dbReference type="SAM" id="MobiDB-lite"/>
    </source>
</evidence>
<keyword evidence="6" id="KW-0227">DNA damage</keyword>
<evidence type="ECO:0000313" key="15">
    <source>
        <dbReference type="Proteomes" id="UP001075354"/>
    </source>
</evidence>
<dbReference type="GO" id="GO:0031573">
    <property type="term" value="P:mitotic intra-S DNA damage checkpoint signaling"/>
    <property type="evidence" value="ECO:0007669"/>
    <property type="project" value="TreeGrafter"/>
</dbReference>
<evidence type="ECO:0008006" key="16">
    <source>
        <dbReference type="Google" id="ProtNLM"/>
    </source>
</evidence>
<dbReference type="InterPro" id="IPR042530">
    <property type="entry name" value="EME1/EME2_C"/>
</dbReference>
<dbReference type="AlphaFoldDB" id="A0AAV7XL52"/>
<dbReference type="GO" id="GO:0006302">
    <property type="term" value="P:double-strand break repair"/>
    <property type="evidence" value="ECO:0007669"/>
    <property type="project" value="TreeGrafter"/>
</dbReference>
<feature type="region of interest" description="Disordered" evidence="13">
    <location>
        <begin position="137"/>
        <end position="193"/>
    </location>
</feature>
<dbReference type="GO" id="GO:0000712">
    <property type="term" value="P:resolution of meiotic recombination intermediates"/>
    <property type="evidence" value="ECO:0007669"/>
    <property type="project" value="TreeGrafter"/>
</dbReference>
<evidence type="ECO:0000256" key="6">
    <source>
        <dbReference type="ARBA" id="ARBA00022763"/>
    </source>
</evidence>
<dbReference type="Proteomes" id="UP001075354">
    <property type="component" value="Chromosome 7"/>
</dbReference>
<evidence type="ECO:0000256" key="3">
    <source>
        <dbReference type="ARBA" id="ARBA00022722"/>
    </source>
</evidence>
<keyword evidence="15" id="KW-1185">Reference proteome</keyword>
<dbReference type="CDD" id="cd20083">
    <property type="entry name" value="XPF_nuclease_EME"/>
    <property type="match status" value="1"/>
</dbReference>
<keyword evidence="7" id="KW-0378">Hydrolase</keyword>
<feature type="compositionally biased region" description="Basic and acidic residues" evidence="13">
    <location>
        <begin position="64"/>
        <end position="82"/>
    </location>
</feature>
<proteinExistence type="predicted"/>
<evidence type="ECO:0000256" key="12">
    <source>
        <dbReference type="ARBA" id="ARBA00023254"/>
    </source>
</evidence>
<dbReference type="GO" id="GO:0048476">
    <property type="term" value="C:Holliday junction resolvase complex"/>
    <property type="evidence" value="ECO:0007669"/>
    <property type="project" value="InterPro"/>
</dbReference>
<dbReference type="InterPro" id="IPR033310">
    <property type="entry name" value="Mms4/EME1/EME2"/>
</dbReference>
<evidence type="ECO:0000256" key="4">
    <source>
        <dbReference type="ARBA" id="ARBA00022723"/>
    </source>
</evidence>
<keyword evidence="4" id="KW-0479">Metal-binding</keyword>
<dbReference type="PANTHER" id="PTHR21077:SF5">
    <property type="entry name" value="CROSSOVER JUNCTION ENDONUCLEASE MMS4"/>
    <property type="match status" value="1"/>
</dbReference>
<dbReference type="GO" id="GO:0005634">
    <property type="term" value="C:nucleus"/>
    <property type="evidence" value="ECO:0007669"/>
    <property type="project" value="UniProtKB-SubCell"/>
</dbReference>
<dbReference type="EMBL" id="JAPTSV010000007">
    <property type="protein sequence ID" value="KAJ1525873.1"/>
    <property type="molecule type" value="Genomic_DNA"/>
</dbReference>
<gene>
    <name evidence="14" type="ORF">ONE63_009065</name>
</gene>
<evidence type="ECO:0000256" key="9">
    <source>
        <dbReference type="ARBA" id="ARBA00023172"/>
    </source>
</evidence>
<dbReference type="Pfam" id="PF21292">
    <property type="entry name" value="EME1-MUS81_C"/>
    <property type="match status" value="1"/>
</dbReference>
<evidence type="ECO:0000256" key="1">
    <source>
        <dbReference type="ARBA" id="ARBA00001946"/>
    </source>
</evidence>
<organism evidence="14 15">
    <name type="scientific">Megalurothrips usitatus</name>
    <name type="common">bean blossom thrips</name>
    <dbReference type="NCBI Taxonomy" id="439358"/>
    <lineage>
        <taxon>Eukaryota</taxon>
        <taxon>Metazoa</taxon>
        <taxon>Ecdysozoa</taxon>
        <taxon>Arthropoda</taxon>
        <taxon>Hexapoda</taxon>
        <taxon>Insecta</taxon>
        <taxon>Pterygota</taxon>
        <taxon>Neoptera</taxon>
        <taxon>Paraneoptera</taxon>
        <taxon>Thysanoptera</taxon>
        <taxon>Terebrantia</taxon>
        <taxon>Thripoidea</taxon>
        <taxon>Thripidae</taxon>
        <taxon>Megalurothrips</taxon>
    </lineage>
</organism>
<keyword evidence="3" id="KW-0540">Nuclease</keyword>
<evidence type="ECO:0000256" key="5">
    <source>
        <dbReference type="ARBA" id="ARBA00022759"/>
    </source>
</evidence>
<feature type="region of interest" description="Disordered" evidence="13">
    <location>
        <begin position="46"/>
        <end position="117"/>
    </location>
</feature>
<evidence type="ECO:0000313" key="14">
    <source>
        <dbReference type="EMBL" id="KAJ1525873.1"/>
    </source>
</evidence>
<reference evidence="14" key="1">
    <citation type="submission" date="2022-12" db="EMBL/GenBank/DDBJ databases">
        <title>Chromosome-level genome assembly of the bean flower thrips Megalurothrips usitatus.</title>
        <authorList>
            <person name="Ma L."/>
            <person name="Liu Q."/>
            <person name="Li H."/>
            <person name="Cai W."/>
        </authorList>
    </citation>
    <scope>NUCLEOTIDE SEQUENCE</scope>
    <source>
        <strain evidence="14">Cailab_2022a</strain>
    </source>
</reference>
<keyword evidence="8" id="KW-0460">Magnesium</keyword>
<feature type="compositionally biased region" description="Polar residues" evidence="13">
    <location>
        <begin position="137"/>
        <end position="147"/>
    </location>
</feature>
<dbReference type="GO" id="GO:0046872">
    <property type="term" value="F:metal ion binding"/>
    <property type="evidence" value="ECO:0007669"/>
    <property type="project" value="UniProtKB-KW"/>
</dbReference>
<comment type="cofactor">
    <cofactor evidence="1">
        <name>Mg(2+)</name>
        <dbReference type="ChEBI" id="CHEBI:18420"/>
    </cofactor>
</comment>
<keyword evidence="12" id="KW-0469">Meiosis</keyword>
<evidence type="ECO:0000256" key="8">
    <source>
        <dbReference type="ARBA" id="ARBA00022842"/>
    </source>
</evidence>
<keyword evidence="11" id="KW-0539">Nucleus</keyword>
<evidence type="ECO:0000256" key="2">
    <source>
        <dbReference type="ARBA" id="ARBA00004123"/>
    </source>
</evidence>
<dbReference type="InterPro" id="IPR047524">
    <property type="entry name" value="XPF_nuclease_EME1_plant/arthr"/>
</dbReference>
<dbReference type="Gene3D" id="1.10.150.670">
    <property type="entry name" value="Crossover junction endonuclease EME1, DNA-binding domain"/>
    <property type="match status" value="1"/>
</dbReference>
<dbReference type="Gene3D" id="3.40.50.10130">
    <property type="match status" value="1"/>
</dbReference>
<dbReference type="PANTHER" id="PTHR21077">
    <property type="entry name" value="EME1 PROTEIN"/>
    <property type="match status" value="1"/>
</dbReference>
<keyword evidence="9" id="KW-0233">DNA recombination</keyword>
<feature type="compositionally biased region" description="Basic and acidic residues" evidence="13">
    <location>
        <begin position="156"/>
        <end position="193"/>
    </location>
</feature>
<sequence>MSNVIVLSSDEDEDEDTVPLPVQKAEQNNSYVIDEEFDYGASTSFDALSTESDKWRSTSSAKNGMDHYDGPVKRSRFVHDLSDSDDDTGSSLGIRKKPEDKCQKMTQSSDDELPDININLGPSILIPKRKEFDIYNSRPSPCRSSKSAVAFSSGKQKREEQQLRKQQELAEKAKQRQTKQEEREQKKIQAAHAKDLKKATAEIERAKKKGECIKWISVILDPGLLNADYSGELLTALRSSEIDYKVEECIIPFSAHWERRLQKVHVDENMAVQKITSTQSESFALVVWLWNKLISEVYESTLHSTVEEMTSLLQGKELTLAIFGLEEYFRYQKTQKRRDVRSDVLGTGSIRRKAKEGSVDAAPMVSRGDVEFALAELQVRLNVNHRILNSKTDLANLVCQFSKAIAEAPIRRENNREEGLDWYAQGDSKDCVAVDKDGNGSLQLWHRHLCQFPLASRETSEAIASVYPSPQSLLCAYDKCSNEDKAQRLLEDIPVRRGPGPLSSTRRIGPQLSKKIYSFYSTIDENCLIAPD</sequence>
<protein>
    <recommendedName>
        <fullName evidence="16">Crossover junction endonuclease EME1</fullName>
    </recommendedName>
</protein>
<dbReference type="GO" id="GO:0008821">
    <property type="term" value="F:crossover junction DNA endonuclease activity"/>
    <property type="evidence" value="ECO:0007669"/>
    <property type="project" value="TreeGrafter"/>
</dbReference>
<keyword evidence="10" id="KW-0234">DNA repair</keyword>
<evidence type="ECO:0000256" key="7">
    <source>
        <dbReference type="ARBA" id="ARBA00022801"/>
    </source>
</evidence>
<comment type="subcellular location">
    <subcellularLocation>
        <location evidence="2">Nucleus</location>
    </subcellularLocation>
</comment>
<evidence type="ECO:0000256" key="10">
    <source>
        <dbReference type="ARBA" id="ARBA00023204"/>
    </source>
</evidence>
<name>A0AAV7XL52_9NEOP</name>